<protein>
    <submittedName>
        <fullName evidence="2">Uncharacterized protein</fullName>
    </submittedName>
</protein>
<accession>A0A511JC03</accession>
<organism evidence="2 3">
    <name type="scientific">Cellulomonas composti</name>
    <dbReference type="NCBI Taxonomy" id="266130"/>
    <lineage>
        <taxon>Bacteria</taxon>
        <taxon>Bacillati</taxon>
        <taxon>Actinomycetota</taxon>
        <taxon>Actinomycetes</taxon>
        <taxon>Micrococcales</taxon>
        <taxon>Cellulomonadaceae</taxon>
        <taxon>Cellulomonas</taxon>
    </lineage>
</organism>
<evidence type="ECO:0000313" key="2">
    <source>
        <dbReference type="EMBL" id="GEL95243.1"/>
    </source>
</evidence>
<dbReference type="AlphaFoldDB" id="A0A511JC03"/>
<comment type="caution">
    <text evidence="2">The sequence shown here is derived from an EMBL/GenBank/DDBJ whole genome shotgun (WGS) entry which is preliminary data.</text>
</comment>
<gene>
    <name evidence="2" type="ORF">CCO02nite_19010</name>
</gene>
<reference evidence="2 3" key="1">
    <citation type="submission" date="2019-07" db="EMBL/GenBank/DDBJ databases">
        <title>Whole genome shotgun sequence of Cellulomonas composti NBRC 100758.</title>
        <authorList>
            <person name="Hosoyama A."/>
            <person name="Uohara A."/>
            <person name="Ohji S."/>
            <person name="Ichikawa N."/>
        </authorList>
    </citation>
    <scope>NUCLEOTIDE SEQUENCE [LARGE SCALE GENOMIC DNA]</scope>
    <source>
        <strain evidence="2 3">NBRC 100758</strain>
    </source>
</reference>
<proteinExistence type="predicted"/>
<feature type="region of interest" description="Disordered" evidence="1">
    <location>
        <begin position="1"/>
        <end position="33"/>
    </location>
</feature>
<evidence type="ECO:0000313" key="3">
    <source>
        <dbReference type="Proteomes" id="UP000321720"/>
    </source>
</evidence>
<dbReference type="Proteomes" id="UP000321720">
    <property type="component" value="Unassembled WGS sequence"/>
</dbReference>
<keyword evidence="3" id="KW-1185">Reference proteome</keyword>
<dbReference type="EMBL" id="BJWG01000007">
    <property type="protein sequence ID" value="GEL95243.1"/>
    <property type="molecule type" value="Genomic_DNA"/>
</dbReference>
<evidence type="ECO:0000256" key="1">
    <source>
        <dbReference type="SAM" id="MobiDB-lite"/>
    </source>
</evidence>
<name>A0A511JC03_9CELL</name>
<sequence>MRDEPDEPDGTDRPDESDGPDGPGVLGAAGTVRGGRRRVVFFTGFPLPRAADADYRLRS</sequence>